<protein>
    <submittedName>
        <fullName evidence="2">Lipid A 3-O-deacylase (PagL)</fullName>
    </submittedName>
</protein>
<reference evidence="2 3" key="1">
    <citation type="submission" date="2012-06" db="EMBL/GenBank/DDBJ databases">
        <title>The complete genome of Aequorivita sublithincola DSM 14238.</title>
        <authorList>
            <consortium name="US DOE Joint Genome Institute (JGI-PGF)"/>
            <person name="Lucas S."/>
            <person name="Copeland A."/>
            <person name="Lapidus A."/>
            <person name="Goodwin L."/>
            <person name="Pitluck S."/>
            <person name="Peters L."/>
            <person name="Munk A.C.C."/>
            <person name="Kyrpides N."/>
            <person name="Mavromatis K."/>
            <person name="Pagani I."/>
            <person name="Ivanova N."/>
            <person name="Ovchinnikova G."/>
            <person name="Zeytun A."/>
            <person name="Detter J.C."/>
            <person name="Han C."/>
            <person name="Land M."/>
            <person name="Hauser L."/>
            <person name="Markowitz V."/>
            <person name="Cheng J.-F."/>
            <person name="Hugenholtz P."/>
            <person name="Woyke T."/>
            <person name="Wu D."/>
            <person name="Tindall B."/>
            <person name="Faehnrich R."/>
            <person name="Brambilla E."/>
            <person name="Klenk H.-P."/>
            <person name="Eisen J.A."/>
        </authorList>
    </citation>
    <scope>NUCLEOTIDE SEQUENCE [LARGE SCALE GENOMIC DNA]</scope>
    <source>
        <strain evidence="3">DSM 14238 / LMG 21431 / ACAM 643 / 9-3</strain>
    </source>
</reference>
<keyword evidence="3" id="KW-1185">Reference proteome</keyword>
<dbReference type="HOGENOM" id="CLU_727233_0_0_10"/>
<dbReference type="STRING" id="746697.Aeqsu_2867"/>
<dbReference type="Pfam" id="PF09411">
    <property type="entry name" value="PagL"/>
    <property type="match status" value="1"/>
</dbReference>
<dbReference type="OrthoDB" id="627554at2"/>
<name>I3YZ90_AEQSU</name>
<dbReference type="AlphaFoldDB" id="I3YZ90"/>
<dbReference type="InterPro" id="IPR018550">
    <property type="entry name" value="Lipid-A_deacylase-rel"/>
</dbReference>
<accession>I3YZ90</accession>
<dbReference type="KEGG" id="asl:Aeqsu_2867"/>
<dbReference type="Proteomes" id="UP000006049">
    <property type="component" value="Chromosome"/>
</dbReference>
<feature type="signal peptide" evidence="1">
    <location>
        <begin position="1"/>
        <end position="18"/>
    </location>
</feature>
<dbReference type="EMBL" id="CP003280">
    <property type="protein sequence ID" value="AFL82308.1"/>
    <property type="molecule type" value="Genomic_DNA"/>
</dbReference>
<proteinExistence type="predicted"/>
<evidence type="ECO:0000313" key="3">
    <source>
        <dbReference type="Proteomes" id="UP000006049"/>
    </source>
</evidence>
<evidence type="ECO:0000256" key="1">
    <source>
        <dbReference type="SAM" id="SignalP"/>
    </source>
</evidence>
<keyword evidence="1" id="KW-0732">Signal</keyword>
<organism evidence="2 3">
    <name type="scientific">Aequorivita sublithincola (strain DSM 14238 / LMG 21431 / ACAM 643 / 9-3)</name>
    <dbReference type="NCBI Taxonomy" id="746697"/>
    <lineage>
        <taxon>Bacteria</taxon>
        <taxon>Pseudomonadati</taxon>
        <taxon>Bacteroidota</taxon>
        <taxon>Flavobacteriia</taxon>
        <taxon>Flavobacteriales</taxon>
        <taxon>Flavobacteriaceae</taxon>
        <taxon>Aequorivita</taxon>
    </lineage>
</organism>
<dbReference type="eggNOG" id="ENOG502ZAAG">
    <property type="taxonomic scope" value="Bacteria"/>
</dbReference>
<gene>
    <name evidence="2" type="ordered locus">Aeqsu_2867</name>
</gene>
<dbReference type="Gene3D" id="2.40.160.20">
    <property type="match status" value="1"/>
</dbReference>
<evidence type="ECO:0000313" key="2">
    <source>
        <dbReference type="EMBL" id="AFL82308.1"/>
    </source>
</evidence>
<sequence>MKLLFGSLFMLCTLLSQGQTINWVEDALLFNPEILIGKTLEANVNFPQTKPQKQLIFNIGRYQSSNKQEWAMRLKSPKTGYSFGITDFGNIDSLGLAFSLMPFIEFKAFRSNRFSILAGMGASFVTKTYNAKTNPRNQAVTTHITWATRTYLYYQFLSTKNIDLRLGVGYSHHSNGHTRLHNKGYNSYLLSLSTAIKNPQNNREIKDSVALTEPPKSVFTYFSARAGLGQNSFSTAFNKTKGVYSISGEYGKVYNNTLKIGFGFYFRYYDHYYDYIKGKEWMVRNGKEFDYFKSAPVYYSTNLGVNFNAEVLMNHVSIDLQIGLNLHKPAYKLDWRINTGWENTPKEIPADWVMGEYNRPYKIKQLISGRLGLKYYLLGLEKKPKNNFYVGAHINSNAGQADFSEISLGYVHSFNFRERI</sequence>
<feature type="chain" id="PRO_5003683194" evidence="1">
    <location>
        <begin position="19"/>
        <end position="420"/>
    </location>
</feature>
<dbReference type="RefSeq" id="WP_014783557.1">
    <property type="nucleotide sequence ID" value="NC_018013.1"/>
</dbReference>